<evidence type="ECO:0000313" key="3">
    <source>
        <dbReference type="EMBL" id="MFD1736056.1"/>
    </source>
</evidence>
<gene>
    <name evidence="3" type="ORF">ACFSCX_05710</name>
</gene>
<dbReference type="EMBL" id="JBHUEM010000004">
    <property type="protein sequence ID" value="MFD1736056.1"/>
    <property type="molecule type" value="Genomic_DNA"/>
</dbReference>
<dbReference type="InterPro" id="IPR038117">
    <property type="entry name" value="BofC_C_sf"/>
</dbReference>
<proteinExistence type="predicted"/>
<dbReference type="Gene3D" id="3.10.20.420">
    <property type="entry name" value="Bypass-of-forespore C, N-terminal domain"/>
    <property type="match status" value="1"/>
</dbReference>
<feature type="domain" description="Bypass-of-forespore C N-terminal" evidence="2">
    <location>
        <begin position="60"/>
        <end position="109"/>
    </location>
</feature>
<dbReference type="Pfam" id="PF08955">
    <property type="entry name" value="BofC_C"/>
    <property type="match status" value="1"/>
</dbReference>
<dbReference type="RefSeq" id="WP_377927191.1">
    <property type="nucleotide sequence ID" value="NZ_JBHUEM010000004.1"/>
</dbReference>
<dbReference type="Pfam" id="PF08977">
    <property type="entry name" value="BOFC_N"/>
    <property type="match status" value="1"/>
</dbReference>
<organism evidence="3 4">
    <name type="scientific">Bacillus salitolerans</name>
    <dbReference type="NCBI Taxonomy" id="1437434"/>
    <lineage>
        <taxon>Bacteria</taxon>
        <taxon>Bacillati</taxon>
        <taxon>Bacillota</taxon>
        <taxon>Bacilli</taxon>
        <taxon>Bacillales</taxon>
        <taxon>Bacillaceae</taxon>
        <taxon>Bacillus</taxon>
    </lineage>
</organism>
<dbReference type="InterPro" id="IPR038118">
    <property type="entry name" value="BOFC_N_sf"/>
</dbReference>
<comment type="caution">
    <text evidence="3">The sequence shown here is derived from an EMBL/GenBank/DDBJ whole genome shotgun (WGS) entry which is preliminary data.</text>
</comment>
<dbReference type="Proteomes" id="UP001597214">
    <property type="component" value="Unassembled WGS sequence"/>
</dbReference>
<dbReference type="InterPro" id="IPR015071">
    <property type="entry name" value="BOFC_N"/>
</dbReference>
<evidence type="ECO:0000259" key="1">
    <source>
        <dbReference type="Pfam" id="PF08955"/>
    </source>
</evidence>
<keyword evidence="4" id="KW-1185">Reference proteome</keyword>
<reference evidence="4" key="1">
    <citation type="journal article" date="2019" name="Int. J. Syst. Evol. Microbiol.">
        <title>The Global Catalogue of Microorganisms (GCM) 10K type strain sequencing project: providing services to taxonomists for standard genome sequencing and annotation.</title>
        <authorList>
            <consortium name="The Broad Institute Genomics Platform"/>
            <consortium name="The Broad Institute Genome Sequencing Center for Infectious Disease"/>
            <person name="Wu L."/>
            <person name="Ma J."/>
        </authorList>
    </citation>
    <scope>NUCLEOTIDE SEQUENCE [LARGE SCALE GENOMIC DNA]</scope>
    <source>
        <strain evidence="4">CCUG 49339</strain>
    </source>
</reference>
<protein>
    <submittedName>
        <fullName evidence="3">BofC C-terminal domain-containing protein</fullName>
    </submittedName>
</protein>
<dbReference type="InterPro" id="IPR015050">
    <property type="entry name" value="BofC_C"/>
</dbReference>
<feature type="domain" description="Bypass of forespore C C-terminal" evidence="1">
    <location>
        <begin position="112"/>
        <end position="184"/>
    </location>
</feature>
<evidence type="ECO:0000313" key="4">
    <source>
        <dbReference type="Proteomes" id="UP001597214"/>
    </source>
</evidence>
<name>A0ABW4LMD5_9BACI</name>
<evidence type="ECO:0000259" key="2">
    <source>
        <dbReference type="Pfam" id="PF08977"/>
    </source>
</evidence>
<dbReference type="Gene3D" id="3.30.70.1740">
    <property type="entry name" value="Bypass-of-forespore C, C-terminal domain"/>
    <property type="match status" value="1"/>
</dbReference>
<accession>A0ABW4LMD5</accession>
<sequence>MNIVNRYAKIVCWCFLILFLSISGIAFHSFAKEAKGQIIEKGEETSENDKAYEVTGPLTITVILERVYLDGEVSEEIKEETIWSMEDFWAQYEGWQLIDQDEEQVVFQQRIEDISPLLKANGYFGITEDGTFSIFNGKPETENVIQSFFQIDVDKLESRQHEELIRGIPVKSKDKYVEVMEVFKPFSITQ</sequence>